<proteinExistence type="predicted"/>
<dbReference type="InterPro" id="IPR038765">
    <property type="entry name" value="Papain-like_cys_pep_sf"/>
</dbReference>
<dbReference type="EMBL" id="UINC01001263">
    <property type="protein sequence ID" value="SUZ76063.1"/>
    <property type="molecule type" value="Genomic_DNA"/>
</dbReference>
<protein>
    <recommendedName>
        <fullName evidence="2">DUF1460 domain-containing protein</fullName>
    </recommendedName>
</protein>
<dbReference type="InterPro" id="IPR010846">
    <property type="entry name" value="AmiA-like"/>
</dbReference>
<evidence type="ECO:0000313" key="1">
    <source>
        <dbReference type="EMBL" id="SUZ76063.1"/>
    </source>
</evidence>
<organism evidence="1">
    <name type="scientific">marine metagenome</name>
    <dbReference type="NCBI Taxonomy" id="408172"/>
    <lineage>
        <taxon>unclassified sequences</taxon>
        <taxon>metagenomes</taxon>
        <taxon>ecological metagenomes</taxon>
    </lineage>
</organism>
<sequence>MPPLVPGSLAIVVVMSTALLLFRSPPTSHTDVAVADLDEAGDTRGRGFWNEEDWSIFESKVSWALGQGLDTLSVGAAMAQIGRSFVGTAYVPGTLEVEGPESLVINFRGLDCVTFVENVFAMSRFVRAAGAGTLLGDRKSAEDFYESILSEHRYRNGQVNGYASRLHYFSDWVGDNHRRGLVRDISRELHGIVDTEAVDFMSTHTDAYAQLVDISNISLIKGTEERLSAADRVYIPEDRIDGVVQEIHDGDIIAATSALAGLDVAHTGLALWIDETLHLLHAPLVGEAVQISETSLAERINKIEGQDGIIIARPQDEPPRETTSAREE</sequence>
<dbReference type="AlphaFoldDB" id="A0A381QEG6"/>
<reference evidence="1" key="1">
    <citation type="submission" date="2018-05" db="EMBL/GenBank/DDBJ databases">
        <authorList>
            <person name="Lanie J.A."/>
            <person name="Ng W.-L."/>
            <person name="Kazmierczak K.M."/>
            <person name="Andrzejewski T.M."/>
            <person name="Davidsen T.M."/>
            <person name="Wayne K.J."/>
            <person name="Tettelin H."/>
            <person name="Glass J.I."/>
            <person name="Rusch D."/>
            <person name="Podicherti R."/>
            <person name="Tsui H.-C.T."/>
            <person name="Winkler M.E."/>
        </authorList>
    </citation>
    <scope>NUCLEOTIDE SEQUENCE</scope>
</reference>
<name>A0A381QEG6_9ZZZZ</name>
<gene>
    <name evidence="1" type="ORF">METZ01_LOCUS28917</name>
</gene>
<dbReference type="Pfam" id="PF07313">
    <property type="entry name" value="AmiA-like"/>
    <property type="match status" value="1"/>
</dbReference>
<evidence type="ECO:0008006" key="2">
    <source>
        <dbReference type="Google" id="ProtNLM"/>
    </source>
</evidence>
<dbReference type="Gene3D" id="1.10.3670.10">
    <property type="entry name" value="Putative xylanase like domain"/>
    <property type="match status" value="1"/>
</dbReference>
<accession>A0A381QEG6</accession>
<dbReference type="Gene3D" id="2.30.260.10">
    <property type="entry name" value="putative xylanase like domain"/>
    <property type="match status" value="1"/>
</dbReference>
<dbReference type="SUPFAM" id="SSF54001">
    <property type="entry name" value="Cysteine proteinases"/>
    <property type="match status" value="1"/>
</dbReference>